<feature type="compositionally biased region" description="Basic and acidic residues" evidence="1">
    <location>
        <begin position="287"/>
        <end position="297"/>
    </location>
</feature>
<keyword evidence="2" id="KW-0812">Transmembrane</keyword>
<proteinExistence type="predicted"/>
<dbReference type="SUPFAM" id="SSF117892">
    <property type="entry name" value="Band 7/SPFH domain"/>
    <property type="match status" value="1"/>
</dbReference>
<organism evidence="4 5">
    <name type="scientific">Candidatus Terrybacteria bacterium RIFCSPLOWO2_01_FULL_40_23</name>
    <dbReference type="NCBI Taxonomy" id="1802366"/>
    <lineage>
        <taxon>Bacteria</taxon>
        <taxon>Candidatus Terryibacteriota</taxon>
    </lineage>
</organism>
<evidence type="ECO:0000256" key="1">
    <source>
        <dbReference type="SAM" id="MobiDB-lite"/>
    </source>
</evidence>
<name>A0A1G2PW20_9BACT</name>
<sequence length="297" mass="34371">MRFWNQIFIIAVLCLIPSLIIIGLFKANLSGIIIIWPIIFAFVVSKFWDEIIVKVEPLRAKIIKDMTTGNMRIVGPGWHAKYFWPEKAHKEISLEEIRLAIKEDKYETADSPVTVSGLLVYRPDIKYLLFFIQREKNDLEEILNSLLRNAIGEILSEKKSDNAVKERPEIGRKIMEQFKQQVELYQRKSGAYEQEDMLGILVSNFIINNIKLDPAVQQAKSQEEVEKRQRKSERTETETFLEQVQMWVDKGHTVEKATEIVLSMHGRGKRIVIDMQGDTSKASSVKPRIDLPIDDKD</sequence>
<keyword evidence="2" id="KW-0472">Membrane</keyword>
<dbReference type="InterPro" id="IPR036013">
    <property type="entry name" value="Band_7/SPFH_dom_sf"/>
</dbReference>
<protein>
    <recommendedName>
        <fullName evidence="3">Band 7 domain-containing protein</fullName>
    </recommendedName>
</protein>
<dbReference type="Pfam" id="PF01145">
    <property type="entry name" value="Band_7"/>
    <property type="match status" value="1"/>
</dbReference>
<dbReference type="EMBL" id="MHSW01000008">
    <property type="protein sequence ID" value="OHA52526.1"/>
    <property type="molecule type" value="Genomic_DNA"/>
</dbReference>
<evidence type="ECO:0000313" key="5">
    <source>
        <dbReference type="Proteomes" id="UP000176951"/>
    </source>
</evidence>
<reference evidence="4 5" key="1">
    <citation type="journal article" date="2016" name="Nat. Commun.">
        <title>Thousands of microbial genomes shed light on interconnected biogeochemical processes in an aquifer system.</title>
        <authorList>
            <person name="Anantharaman K."/>
            <person name="Brown C.T."/>
            <person name="Hug L.A."/>
            <person name="Sharon I."/>
            <person name="Castelle C.J."/>
            <person name="Probst A.J."/>
            <person name="Thomas B.C."/>
            <person name="Singh A."/>
            <person name="Wilkins M.J."/>
            <person name="Karaoz U."/>
            <person name="Brodie E.L."/>
            <person name="Williams K.H."/>
            <person name="Hubbard S.S."/>
            <person name="Banfield J.F."/>
        </authorList>
    </citation>
    <scope>NUCLEOTIDE SEQUENCE [LARGE SCALE GENOMIC DNA]</scope>
</reference>
<comment type="caution">
    <text evidence="4">The sequence shown here is derived from an EMBL/GenBank/DDBJ whole genome shotgun (WGS) entry which is preliminary data.</text>
</comment>
<evidence type="ECO:0000256" key="2">
    <source>
        <dbReference type="SAM" id="Phobius"/>
    </source>
</evidence>
<dbReference type="Gene3D" id="3.30.479.30">
    <property type="entry name" value="Band 7 domain"/>
    <property type="match status" value="1"/>
</dbReference>
<keyword evidence="2" id="KW-1133">Transmembrane helix</keyword>
<dbReference type="AlphaFoldDB" id="A0A1G2PW20"/>
<gene>
    <name evidence="4" type="ORF">A3A97_03870</name>
</gene>
<evidence type="ECO:0000313" key="4">
    <source>
        <dbReference type="EMBL" id="OHA52526.1"/>
    </source>
</evidence>
<dbReference type="Proteomes" id="UP000176951">
    <property type="component" value="Unassembled WGS sequence"/>
</dbReference>
<accession>A0A1G2PW20</accession>
<feature type="transmembrane region" description="Helical" evidence="2">
    <location>
        <begin position="7"/>
        <end position="25"/>
    </location>
</feature>
<feature type="domain" description="Band 7" evidence="3">
    <location>
        <begin position="72"/>
        <end position="234"/>
    </location>
</feature>
<dbReference type="InterPro" id="IPR001107">
    <property type="entry name" value="Band_7"/>
</dbReference>
<feature type="region of interest" description="Disordered" evidence="1">
    <location>
        <begin position="276"/>
        <end position="297"/>
    </location>
</feature>
<evidence type="ECO:0000259" key="3">
    <source>
        <dbReference type="Pfam" id="PF01145"/>
    </source>
</evidence>